<dbReference type="InterPro" id="IPR024163">
    <property type="entry name" value="Aerotolerance_reg_N"/>
</dbReference>
<dbReference type="EMBL" id="MASJ01000003">
    <property type="protein sequence ID" value="OCS87520.1"/>
    <property type="molecule type" value="Genomic_DNA"/>
</dbReference>
<dbReference type="Pfam" id="PF07584">
    <property type="entry name" value="BatA"/>
    <property type="match status" value="1"/>
</dbReference>
<sequence>MSFQTPWMAVMFALPAIVILFYFFRKKYEQHDVSSTLLWQEHVREVQASPYLKHLQHNALLYLQLLALLLAVFAMMQPVTTTIGQKGEQAMWIVDTSATMLADELFEQHRTHMLEQLAELEQPLTLITSGKQPTVILQQETNKARIQETIEALQVTYEHEYIVDTFAFANTFITPQTVVHVYSEAVDPLTLPTTEQEVEWHVINRTKEVTNAGIEQFAFVTEQQQTDFLLQLYSTEEQALTYVIRDEQGETLYRETVTVKANDTETITAKIDGAFTLLQASIEPVDTYVVDDTYWAYQQQATGAFHVDATMHTLLHKAVTSLQIPAVTTQPADLQRAQNAVITNATALLPTHRVFLIGRDDATLQAVSGAVTTTNDRLFTFSHLEDVYVQAVYPAFEGYDTIASVGDQPFIQRSPDGDIVVLTTITETDWALQPSFPLFLWTVLDEMATTNQLFGMFTPNEQRVMATPQGDIFSQAGEYVMTVPAGNQLRAPMQPGAYTFNDGEQSKAMFVLVEAQERNIEHREHQIVGQVTATTERLGQSWLTWLIFLMLIVLVIEWEVQRRRGLSIT</sequence>
<name>A0A1C0YK36_9BACL</name>
<dbReference type="AlphaFoldDB" id="A0A1C0YK36"/>
<evidence type="ECO:0000259" key="2">
    <source>
        <dbReference type="Pfam" id="PF07584"/>
    </source>
</evidence>
<dbReference type="STRING" id="33978.A6M13_09445"/>
<gene>
    <name evidence="3" type="ORF">A6M13_09445</name>
</gene>
<keyword evidence="1" id="KW-0472">Membrane</keyword>
<keyword evidence="4" id="KW-1185">Reference proteome</keyword>
<evidence type="ECO:0000313" key="3">
    <source>
        <dbReference type="EMBL" id="OCS87520.1"/>
    </source>
</evidence>
<feature type="transmembrane region" description="Helical" evidence="1">
    <location>
        <begin position="542"/>
        <end position="560"/>
    </location>
</feature>
<feature type="transmembrane region" description="Helical" evidence="1">
    <location>
        <begin position="59"/>
        <end position="76"/>
    </location>
</feature>
<keyword evidence="1" id="KW-0812">Transmembrane</keyword>
<dbReference type="Proteomes" id="UP000093199">
    <property type="component" value="Unassembled WGS sequence"/>
</dbReference>
<evidence type="ECO:0000256" key="1">
    <source>
        <dbReference type="SAM" id="Phobius"/>
    </source>
</evidence>
<comment type="caution">
    <text evidence="3">The sequence shown here is derived from an EMBL/GenBank/DDBJ whole genome shotgun (WGS) entry which is preliminary data.</text>
</comment>
<dbReference type="RefSeq" id="WP_066543093.1">
    <property type="nucleotide sequence ID" value="NZ_MASJ01000003.1"/>
</dbReference>
<protein>
    <recommendedName>
        <fullName evidence="2">Aerotolerance regulator N-terminal domain-containing protein</fullName>
    </recommendedName>
</protein>
<evidence type="ECO:0000313" key="4">
    <source>
        <dbReference type="Proteomes" id="UP000093199"/>
    </source>
</evidence>
<feature type="domain" description="Aerotolerance regulator N-terminal" evidence="2">
    <location>
        <begin position="1"/>
        <end position="78"/>
    </location>
</feature>
<keyword evidence="1" id="KW-1133">Transmembrane helix</keyword>
<feature type="transmembrane region" description="Helical" evidence="1">
    <location>
        <begin position="6"/>
        <end position="24"/>
    </location>
</feature>
<dbReference type="PANTHER" id="PTHR37464">
    <property type="entry name" value="BLL2463 PROTEIN"/>
    <property type="match status" value="1"/>
</dbReference>
<organism evidence="3 4">
    <name type="scientific">Caryophanon tenue</name>
    <dbReference type="NCBI Taxonomy" id="33978"/>
    <lineage>
        <taxon>Bacteria</taxon>
        <taxon>Bacillati</taxon>
        <taxon>Bacillota</taxon>
        <taxon>Bacilli</taxon>
        <taxon>Bacillales</taxon>
        <taxon>Caryophanaceae</taxon>
        <taxon>Caryophanon</taxon>
    </lineage>
</organism>
<dbReference type="PANTHER" id="PTHR37464:SF1">
    <property type="entry name" value="BLL2463 PROTEIN"/>
    <property type="match status" value="1"/>
</dbReference>
<proteinExistence type="predicted"/>
<accession>A0A1C0YK36</accession>
<reference evidence="3 4" key="1">
    <citation type="submission" date="2016-07" db="EMBL/GenBank/DDBJ databases">
        <title>Caryophanon tenue genome sequencing.</title>
        <authorList>
            <person name="Verma A."/>
            <person name="Pal Y."/>
            <person name="Krishnamurthi S."/>
        </authorList>
    </citation>
    <scope>NUCLEOTIDE SEQUENCE [LARGE SCALE GENOMIC DNA]</scope>
    <source>
        <strain evidence="3 4">DSM 14152</strain>
    </source>
</reference>